<organism evidence="2 3">
    <name type="scientific">Metarhizium album (strain ARSEF 1941)</name>
    <dbReference type="NCBI Taxonomy" id="1081103"/>
    <lineage>
        <taxon>Eukaryota</taxon>
        <taxon>Fungi</taxon>
        <taxon>Dikarya</taxon>
        <taxon>Ascomycota</taxon>
        <taxon>Pezizomycotina</taxon>
        <taxon>Sordariomycetes</taxon>
        <taxon>Hypocreomycetidae</taxon>
        <taxon>Hypocreales</taxon>
        <taxon>Clavicipitaceae</taxon>
        <taxon>Metarhizium</taxon>
    </lineage>
</organism>
<gene>
    <name evidence="2" type="ORF">MAM_06381</name>
</gene>
<dbReference type="AlphaFoldDB" id="A0A0B2WQ86"/>
<feature type="signal peptide" evidence="1">
    <location>
        <begin position="1"/>
        <end position="22"/>
    </location>
</feature>
<comment type="caution">
    <text evidence="2">The sequence shown here is derived from an EMBL/GenBank/DDBJ whole genome shotgun (WGS) entry which is preliminary data.</text>
</comment>
<proteinExistence type="predicted"/>
<sequence length="131" mass="14743">MMLTIKYTALLNILTAAQIIYATPGNADDRCGIDEAIYEAPSWALTNITRRKFTRQIPAAPSRAPSTEEIWMRFDISSPDLDPLYCYMLVHVKEDARHASFSDQRCVGSNFSVSWGYTKDDDDAGIMTIVK</sequence>
<name>A0A0B2WQ86_METAS</name>
<feature type="chain" id="PRO_5002096116" evidence="1">
    <location>
        <begin position="23"/>
        <end position="131"/>
    </location>
</feature>
<evidence type="ECO:0000313" key="2">
    <source>
        <dbReference type="EMBL" id="KHN95769.1"/>
    </source>
</evidence>
<dbReference type="GeneID" id="63740836"/>
<dbReference type="OrthoDB" id="4932299at2759"/>
<dbReference type="HOGENOM" id="CLU_116389_0_0_1"/>
<protein>
    <submittedName>
        <fullName evidence="2">Uncharacterized protein</fullName>
    </submittedName>
</protein>
<dbReference type="EMBL" id="AZHE01000020">
    <property type="protein sequence ID" value="KHN95769.1"/>
    <property type="molecule type" value="Genomic_DNA"/>
</dbReference>
<evidence type="ECO:0000313" key="3">
    <source>
        <dbReference type="Proteomes" id="UP000030816"/>
    </source>
</evidence>
<evidence type="ECO:0000256" key="1">
    <source>
        <dbReference type="SAM" id="SignalP"/>
    </source>
</evidence>
<reference evidence="2 3" key="1">
    <citation type="journal article" date="2014" name="Proc. Natl. Acad. Sci. U.S.A.">
        <title>Trajectory and genomic determinants of fungal-pathogen speciation and host adaptation.</title>
        <authorList>
            <person name="Hu X."/>
            <person name="Xiao G."/>
            <person name="Zheng P."/>
            <person name="Shang Y."/>
            <person name="Su Y."/>
            <person name="Zhang X."/>
            <person name="Liu X."/>
            <person name="Zhan S."/>
            <person name="St Leger R.J."/>
            <person name="Wang C."/>
        </authorList>
    </citation>
    <scope>NUCLEOTIDE SEQUENCE [LARGE SCALE GENOMIC DNA]</scope>
    <source>
        <strain evidence="2 3">ARSEF 1941</strain>
    </source>
</reference>
<dbReference type="Proteomes" id="UP000030816">
    <property type="component" value="Unassembled WGS sequence"/>
</dbReference>
<dbReference type="STRING" id="1081103.A0A0B2WQ86"/>
<dbReference type="RefSeq" id="XP_040676835.1">
    <property type="nucleotide sequence ID" value="XM_040825179.1"/>
</dbReference>
<keyword evidence="3" id="KW-1185">Reference proteome</keyword>
<accession>A0A0B2WQ86</accession>
<keyword evidence="1" id="KW-0732">Signal</keyword>